<reference evidence="1" key="1">
    <citation type="submission" date="2020-10" db="EMBL/GenBank/DDBJ databases">
        <authorList>
            <person name="Gilroy R."/>
        </authorList>
    </citation>
    <scope>NUCLEOTIDE SEQUENCE</scope>
    <source>
        <strain evidence="1">6919</strain>
    </source>
</reference>
<dbReference type="EMBL" id="JADIMC010000053">
    <property type="protein sequence ID" value="MBO8476216.1"/>
    <property type="molecule type" value="Genomic_DNA"/>
</dbReference>
<dbReference type="Pfam" id="PF07081">
    <property type="entry name" value="DUF1349"/>
    <property type="match status" value="1"/>
</dbReference>
<sequence length="241" mass="26833">MKKTIVLLVFAGMFAMQGCKQKSAVQMDGSDAGVVNVSRCDVRFNGVSFTGALNGADTCVAVKGDSILEFSCAEKRDFFRDPNGSVSDNAPILLSAIDNTKPFTFTVKVTPGFTEEGTYNAADIFIYANDTLWHKLAFEQDERGNHRIVTVRTVGTSDDNNHEKLDSASVYLRFSSDTRTLASYYSFDKNEWYMVRLYKNNYPDSLWVGISSQCPKTGICKSVFEDISLEQKSVTDFRMGN</sequence>
<dbReference type="GO" id="GO:0004553">
    <property type="term" value="F:hydrolase activity, hydrolyzing O-glycosyl compounds"/>
    <property type="evidence" value="ECO:0007669"/>
    <property type="project" value="UniProtKB-ARBA"/>
</dbReference>
<name>A0A9D9IQW3_9BACT</name>
<gene>
    <name evidence="1" type="ORF">IAB88_04415</name>
</gene>
<proteinExistence type="predicted"/>
<evidence type="ECO:0000313" key="1">
    <source>
        <dbReference type="EMBL" id="MBO8476216.1"/>
    </source>
</evidence>
<reference evidence="1" key="2">
    <citation type="journal article" date="2021" name="PeerJ">
        <title>Extensive microbial diversity within the chicken gut microbiome revealed by metagenomics and culture.</title>
        <authorList>
            <person name="Gilroy R."/>
            <person name="Ravi A."/>
            <person name="Getino M."/>
            <person name="Pursley I."/>
            <person name="Horton D.L."/>
            <person name="Alikhan N.F."/>
            <person name="Baker D."/>
            <person name="Gharbi K."/>
            <person name="Hall N."/>
            <person name="Watson M."/>
            <person name="Adriaenssens E.M."/>
            <person name="Foster-Nyarko E."/>
            <person name="Jarju S."/>
            <person name="Secka A."/>
            <person name="Antonio M."/>
            <person name="Oren A."/>
            <person name="Chaudhuri R.R."/>
            <person name="La Ragione R."/>
            <person name="Hildebrand F."/>
            <person name="Pallen M.J."/>
        </authorList>
    </citation>
    <scope>NUCLEOTIDE SEQUENCE</scope>
    <source>
        <strain evidence="1">6919</strain>
    </source>
</reference>
<accession>A0A9D9IQW3</accession>
<evidence type="ECO:0000313" key="2">
    <source>
        <dbReference type="Proteomes" id="UP000823598"/>
    </source>
</evidence>
<dbReference type="GO" id="GO:0005975">
    <property type="term" value="P:carbohydrate metabolic process"/>
    <property type="evidence" value="ECO:0007669"/>
    <property type="project" value="UniProtKB-ARBA"/>
</dbReference>
<dbReference type="PROSITE" id="PS51257">
    <property type="entry name" value="PROKAR_LIPOPROTEIN"/>
    <property type="match status" value="1"/>
</dbReference>
<dbReference type="AlphaFoldDB" id="A0A9D9IQW3"/>
<dbReference type="SUPFAM" id="SSF49899">
    <property type="entry name" value="Concanavalin A-like lectins/glucanases"/>
    <property type="match status" value="1"/>
</dbReference>
<comment type="caution">
    <text evidence="1">The sequence shown here is derived from an EMBL/GenBank/DDBJ whole genome shotgun (WGS) entry which is preliminary data.</text>
</comment>
<dbReference type="InterPro" id="IPR013320">
    <property type="entry name" value="ConA-like_dom_sf"/>
</dbReference>
<dbReference type="Gene3D" id="2.60.120.200">
    <property type="match status" value="1"/>
</dbReference>
<dbReference type="InterPro" id="IPR009784">
    <property type="entry name" value="DUF1349"/>
</dbReference>
<dbReference type="Proteomes" id="UP000823598">
    <property type="component" value="Unassembled WGS sequence"/>
</dbReference>
<organism evidence="1 2">
    <name type="scientific">Candidatus Limisoma faecipullorum</name>
    <dbReference type="NCBI Taxonomy" id="2840854"/>
    <lineage>
        <taxon>Bacteria</taxon>
        <taxon>Pseudomonadati</taxon>
        <taxon>Bacteroidota</taxon>
        <taxon>Bacteroidia</taxon>
        <taxon>Bacteroidales</taxon>
        <taxon>Candidatus Limisoma</taxon>
    </lineage>
</organism>
<protein>
    <submittedName>
        <fullName evidence="1">DUF1349 domain-containing protein</fullName>
    </submittedName>
</protein>